<dbReference type="GO" id="GO:0003677">
    <property type="term" value="F:DNA binding"/>
    <property type="evidence" value="ECO:0007669"/>
    <property type="project" value="UniProtKB-KW"/>
</dbReference>
<name>A0ABS4TKK4_9PSEU</name>
<dbReference type="PANTHER" id="PTHR16305">
    <property type="entry name" value="TESTICULAR SOLUBLE ADENYLYL CYCLASE"/>
    <property type="match status" value="1"/>
</dbReference>
<evidence type="ECO:0000256" key="2">
    <source>
        <dbReference type="ARBA" id="ARBA00022840"/>
    </source>
</evidence>
<dbReference type="PROSITE" id="PS50043">
    <property type="entry name" value="HTH_LUXR_2"/>
    <property type="match status" value="1"/>
</dbReference>
<keyword evidence="4" id="KW-0238">DNA-binding</keyword>
<dbReference type="InterPro" id="IPR011990">
    <property type="entry name" value="TPR-like_helical_dom_sf"/>
</dbReference>
<dbReference type="Gene3D" id="3.40.50.300">
    <property type="entry name" value="P-loop containing nucleotide triphosphate hydrolases"/>
    <property type="match status" value="1"/>
</dbReference>
<keyword evidence="2" id="KW-0067">ATP-binding</keyword>
<dbReference type="SUPFAM" id="SSF48452">
    <property type="entry name" value="TPR-like"/>
    <property type="match status" value="1"/>
</dbReference>
<dbReference type="SMART" id="SM00421">
    <property type="entry name" value="HTH_LUXR"/>
    <property type="match status" value="1"/>
</dbReference>
<dbReference type="InterPro" id="IPR041664">
    <property type="entry name" value="AAA_16"/>
</dbReference>
<keyword evidence="5" id="KW-1185">Reference proteome</keyword>
<dbReference type="EMBL" id="JAGINW010000001">
    <property type="protein sequence ID" value="MBP2324949.1"/>
    <property type="molecule type" value="Genomic_DNA"/>
</dbReference>
<dbReference type="InterPro" id="IPR000792">
    <property type="entry name" value="Tscrpt_reg_LuxR_C"/>
</dbReference>
<reference evidence="4 5" key="1">
    <citation type="submission" date="2021-03" db="EMBL/GenBank/DDBJ databases">
        <title>Sequencing the genomes of 1000 actinobacteria strains.</title>
        <authorList>
            <person name="Klenk H.-P."/>
        </authorList>
    </citation>
    <scope>NUCLEOTIDE SEQUENCE [LARGE SCALE GENOMIC DNA]</scope>
    <source>
        <strain evidence="4 5">DSM 46670</strain>
    </source>
</reference>
<protein>
    <submittedName>
        <fullName evidence="4">DNA-binding CsgD family transcriptional regulator</fullName>
    </submittedName>
</protein>
<dbReference type="PRINTS" id="PR00038">
    <property type="entry name" value="HTHLUXR"/>
</dbReference>
<dbReference type="Pfam" id="PF13191">
    <property type="entry name" value="AAA_16"/>
    <property type="match status" value="1"/>
</dbReference>
<dbReference type="InterPro" id="IPR016032">
    <property type="entry name" value="Sig_transdc_resp-reg_C-effctor"/>
</dbReference>
<evidence type="ECO:0000256" key="1">
    <source>
        <dbReference type="ARBA" id="ARBA00022741"/>
    </source>
</evidence>
<proteinExistence type="predicted"/>
<comment type="caution">
    <text evidence="4">The sequence shown here is derived from an EMBL/GenBank/DDBJ whole genome shotgun (WGS) entry which is preliminary data.</text>
</comment>
<dbReference type="Gene3D" id="1.10.10.10">
    <property type="entry name" value="Winged helix-like DNA-binding domain superfamily/Winged helix DNA-binding domain"/>
    <property type="match status" value="1"/>
</dbReference>
<dbReference type="InterPro" id="IPR027417">
    <property type="entry name" value="P-loop_NTPase"/>
</dbReference>
<organism evidence="4 5">
    <name type="scientific">Kibdelosporangium banguiense</name>
    <dbReference type="NCBI Taxonomy" id="1365924"/>
    <lineage>
        <taxon>Bacteria</taxon>
        <taxon>Bacillati</taxon>
        <taxon>Actinomycetota</taxon>
        <taxon>Actinomycetes</taxon>
        <taxon>Pseudonocardiales</taxon>
        <taxon>Pseudonocardiaceae</taxon>
        <taxon>Kibdelosporangium</taxon>
    </lineage>
</organism>
<gene>
    <name evidence="4" type="ORF">JOF56_005334</name>
</gene>
<dbReference type="PANTHER" id="PTHR16305:SF35">
    <property type="entry name" value="TRANSCRIPTIONAL ACTIVATOR DOMAIN"/>
    <property type="match status" value="1"/>
</dbReference>
<evidence type="ECO:0000313" key="4">
    <source>
        <dbReference type="EMBL" id="MBP2324949.1"/>
    </source>
</evidence>
<dbReference type="SUPFAM" id="SSF52540">
    <property type="entry name" value="P-loop containing nucleoside triphosphate hydrolases"/>
    <property type="match status" value="1"/>
</dbReference>
<dbReference type="Pfam" id="PF00196">
    <property type="entry name" value="GerE"/>
    <property type="match status" value="1"/>
</dbReference>
<dbReference type="InterPro" id="IPR036388">
    <property type="entry name" value="WH-like_DNA-bd_sf"/>
</dbReference>
<evidence type="ECO:0000313" key="5">
    <source>
        <dbReference type="Proteomes" id="UP001519332"/>
    </source>
</evidence>
<keyword evidence="1" id="KW-0547">Nucleotide-binding</keyword>
<dbReference type="SUPFAM" id="SSF46894">
    <property type="entry name" value="C-terminal effector domain of the bipartite response regulators"/>
    <property type="match status" value="1"/>
</dbReference>
<dbReference type="Proteomes" id="UP001519332">
    <property type="component" value="Unassembled WGS sequence"/>
</dbReference>
<evidence type="ECO:0000259" key="3">
    <source>
        <dbReference type="PROSITE" id="PS50043"/>
    </source>
</evidence>
<feature type="domain" description="HTH luxR-type" evidence="3">
    <location>
        <begin position="814"/>
        <end position="879"/>
    </location>
</feature>
<dbReference type="RefSeq" id="WP_209642209.1">
    <property type="nucleotide sequence ID" value="NZ_JAGINW010000001.1"/>
</dbReference>
<accession>A0ABS4TKK4</accession>
<sequence length="880" mass="94626">MRVGMTWPLLGRGQELALLESVLTDVIEGRAQVNGVALYGISGVGKTRLLRAALAWAAECGYTTQFIRATKATASVPLAAVSNLLVGDLPENGSQWAPFDLFHLANRRLRAWREKGPLIIAVDDAHLLDEASAALVHHVAASGTAAVLLTVRSGQRATDAIVALWKDELVQTFDVGALPNPVIDELVRRTLPGQVSGIAAARLRRLAEGNPLYLRELLHAGIQTGTLHDDTGIWEWSGSGGAWRLRELVLARVQAAGPDAQAVAELVACGEPVPLAMVEDQAGLTAAEQAGLVELVVDERRSDVRLCHPVYGEVLRDALPPIRARAVYRRLAEWLGKTPLRRRDDVLRLATWQVAAGLPADIRILIPAALQAAARQDLELAERLACRAAETKEPVAVTVLGHVLSFRGRHRDSAALLADGPPIGAAPTERGLWAVQQANTLYFALGRQDDAKGLLGTVLPEAPPNSGIGGLQPMMLLTESRLEEAIAYALPVLTSADELADSRIFAYTAAMTALTLMGRTDEALLLADEGEQLMTARRSEIRLGGTYFRIARYTTLLYKGKLAESRQLAEREYHNAASTGDSVAVALWAAHRGVLAQVRGDLRLAVTSLREAVALDDREDRHSFHSLHKMSLAGALAMTGDTVNAEQWLRQAEENAATIPRFYAAHAQTNRARVAAAGGDQRQAADLALQAADLARERGQLTQEAFALHEVVRHGAARRVSGRLTEVANRTDSDLAAVFADAAYARTRFTGALLDEVATSFSVLDAPLFAAETAIAAGHAYFAAGRVAQGAIAFERGRMFASECPDARTYGLVVNTSAASLTKRERQVAWLAATSMSSSTIAQRLGLSVRTVDNHLGRVYTKLEVPNRVELAKVLLPSTT</sequence>
<dbReference type="Gene3D" id="1.25.40.10">
    <property type="entry name" value="Tetratricopeptide repeat domain"/>
    <property type="match status" value="1"/>
</dbReference>
<dbReference type="CDD" id="cd06170">
    <property type="entry name" value="LuxR_C_like"/>
    <property type="match status" value="1"/>
</dbReference>